<sequence length="342" mass="38675">MASTSRLPLKFTLSGEDDQVSLANISLKDYADEANPFNAFTGAITMNEDALSDEAMSPSSMWSSSSRPSSSPSSTSETRQLNANVPARRALVSAHTFPTYRHGWHAAGQGPQEAKETILQLSLMQDQAKTFRLDAPFIYATKTRNIPRYQLQQEVDSNGFVSKLHIRAVLPRETRSLSVPAIHALHRQQIRYSDDETLYDIDIIEMRGRKTGTVPGCIQMTSGKSLWGDQWTRFWHVTKCKAQHHVCDYRGVCEPEKRILYCVKKGVWEDAEGVVVAREEMQGLGSWGANRLLAETEIELNGKGRVFEMTDDVERDGKKRDLVMACWVMKLWMAEELRWEGN</sequence>
<accession>A0AAD4FCQ2</accession>
<feature type="compositionally biased region" description="Low complexity" evidence="1">
    <location>
        <begin position="57"/>
        <end position="76"/>
    </location>
</feature>
<feature type="region of interest" description="Disordered" evidence="1">
    <location>
        <begin position="52"/>
        <end position="82"/>
    </location>
</feature>
<dbReference type="EMBL" id="JAANER010000007">
    <property type="protein sequence ID" value="KAG9187176.1"/>
    <property type="molecule type" value="Genomic_DNA"/>
</dbReference>
<dbReference type="Proteomes" id="UP001199106">
    <property type="component" value="Unassembled WGS sequence"/>
</dbReference>
<organism evidence="2 3">
    <name type="scientific">Alternaria panax</name>
    <dbReference type="NCBI Taxonomy" id="48097"/>
    <lineage>
        <taxon>Eukaryota</taxon>
        <taxon>Fungi</taxon>
        <taxon>Dikarya</taxon>
        <taxon>Ascomycota</taxon>
        <taxon>Pezizomycotina</taxon>
        <taxon>Dothideomycetes</taxon>
        <taxon>Pleosporomycetidae</taxon>
        <taxon>Pleosporales</taxon>
        <taxon>Pleosporineae</taxon>
        <taxon>Pleosporaceae</taxon>
        <taxon>Alternaria</taxon>
        <taxon>Alternaria sect. Panax</taxon>
    </lineage>
</organism>
<name>A0AAD4FCQ2_9PLEO</name>
<reference evidence="2" key="1">
    <citation type="submission" date="2021-07" db="EMBL/GenBank/DDBJ databases">
        <title>Genome Resource of American Ginseng Black Spot Pathogen Alternaria panax.</title>
        <authorList>
            <person name="Qiu C."/>
            <person name="Wang W."/>
            <person name="Liu Z."/>
        </authorList>
    </citation>
    <scope>NUCLEOTIDE SEQUENCE</scope>
    <source>
        <strain evidence="2">BNCC115425</strain>
    </source>
</reference>
<evidence type="ECO:0000313" key="3">
    <source>
        <dbReference type="Proteomes" id="UP001199106"/>
    </source>
</evidence>
<evidence type="ECO:0000313" key="2">
    <source>
        <dbReference type="EMBL" id="KAG9187176.1"/>
    </source>
</evidence>
<protein>
    <submittedName>
        <fullName evidence="2">Uncharacterized protein</fullName>
    </submittedName>
</protein>
<gene>
    <name evidence="2" type="ORF">G6011_05047</name>
</gene>
<proteinExistence type="predicted"/>
<evidence type="ECO:0000256" key="1">
    <source>
        <dbReference type="SAM" id="MobiDB-lite"/>
    </source>
</evidence>
<keyword evidence="3" id="KW-1185">Reference proteome</keyword>
<comment type="caution">
    <text evidence="2">The sequence shown here is derived from an EMBL/GenBank/DDBJ whole genome shotgun (WGS) entry which is preliminary data.</text>
</comment>
<dbReference type="AlphaFoldDB" id="A0AAD4FCQ2"/>